<feature type="region of interest" description="Disordered" evidence="1">
    <location>
        <begin position="81"/>
        <end position="105"/>
    </location>
</feature>
<dbReference type="KEGG" id="csg:Cylst_2636"/>
<proteinExistence type="predicted"/>
<evidence type="ECO:0000313" key="3">
    <source>
        <dbReference type="Proteomes" id="UP000010475"/>
    </source>
</evidence>
<protein>
    <submittedName>
        <fullName evidence="2">Uncharacterized protein</fullName>
    </submittedName>
</protein>
<keyword evidence="3" id="KW-1185">Reference proteome</keyword>
<dbReference type="HOGENOM" id="CLU_2232141_0_0_3"/>
<feature type="compositionally biased region" description="Polar residues" evidence="1">
    <location>
        <begin position="81"/>
        <end position="91"/>
    </location>
</feature>
<dbReference type="EMBL" id="CP003642">
    <property type="protein sequence ID" value="AFZ24840.1"/>
    <property type="molecule type" value="Genomic_DNA"/>
</dbReference>
<sequence>MPRLLLVLKNILMLLCLFLDVLFGTKYREYGYSIYKAIGCNIQSRSIQKILSRQTSASVSLPHFVLHTIEKRYITLQKSYSQVDTTRNKSGISPWDKGNSNMVSR</sequence>
<accession>K9WWT9</accession>
<name>K9WWT9_9NOST</name>
<reference evidence="2 3" key="1">
    <citation type="submission" date="2012-06" db="EMBL/GenBank/DDBJ databases">
        <title>Finished chromosome of genome of Cylindrospermum stagnale PCC 7417.</title>
        <authorList>
            <consortium name="US DOE Joint Genome Institute"/>
            <person name="Gugger M."/>
            <person name="Coursin T."/>
            <person name="Rippka R."/>
            <person name="Tandeau De Marsac N."/>
            <person name="Huntemann M."/>
            <person name="Wei C.-L."/>
            <person name="Han J."/>
            <person name="Detter J.C."/>
            <person name="Han C."/>
            <person name="Tapia R."/>
            <person name="Chen A."/>
            <person name="Kyrpides N."/>
            <person name="Mavromatis K."/>
            <person name="Markowitz V."/>
            <person name="Szeto E."/>
            <person name="Ivanova N."/>
            <person name="Pagani I."/>
            <person name="Pati A."/>
            <person name="Goodwin L."/>
            <person name="Nordberg H.P."/>
            <person name="Cantor M.N."/>
            <person name="Hua S.X."/>
            <person name="Woyke T."/>
            <person name="Kerfeld C.A."/>
        </authorList>
    </citation>
    <scope>NUCLEOTIDE SEQUENCE [LARGE SCALE GENOMIC DNA]</scope>
    <source>
        <strain evidence="2 3">PCC 7417</strain>
    </source>
</reference>
<gene>
    <name evidence="2" type="ORF">Cylst_2636</name>
</gene>
<dbReference type="AlphaFoldDB" id="K9WWT9"/>
<evidence type="ECO:0000313" key="2">
    <source>
        <dbReference type="EMBL" id="AFZ24840.1"/>
    </source>
</evidence>
<dbReference type="Proteomes" id="UP000010475">
    <property type="component" value="Chromosome"/>
</dbReference>
<organism evidence="2 3">
    <name type="scientific">Cylindrospermum stagnale PCC 7417</name>
    <dbReference type="NCBI Taxonomy" id="56107"/>
    <lineage>
        <taxon>Bacteria</taxon>
        <taxon>Bacillati</taxon>
        <taxon>Cyanobacteriota</taxon>
        <taxon>Cyanophyceae</taxon>
        <taxon>Nostocales</taxon>
        <taxon>Nostocaceae</taxon>
        <taxon>Cylindrospermum</taxon>
    </lineage>
</organism>
<evidence type="ECO:0000256" key="1">
    <source>
        <dbReference type="SAM" id="MobiDB-lite"/>
    </source>
</evidence>